<keyword evidence="4" id="KW-0479">Metal-binding</keyword>
<dbReference type="GO" id="GO:0016787">
    <property type="term" value="F:hydrolase activity"/>
    <property type="evidence" value="ECO:0007669"/>
    <property type="project" value="UniProtKB-KW"/>
</dbReference>
<comment type="cofactor">
    <cofactor evidence="1">
        <name>Mg(2+)</name>
        <dbReference type="ChEBI" id="CHEBI:18420"/>
    </cofactor>
</comment>
<dbReference type="Gene3D" id="3.40.50.1010">
    <property type="entry name" value="5'-nuclease"/>
    <property type="match status" value="1"/>
</dbReference>
<keyword evidence="2" id="KW-1277">Toxin-antitoxin system</keyword>
<dbReference type="EMBL" id="MEUA01000037">
    <property type="protein sequence ID" value="OGC14444.1"/>
    <property type="molecule type" value="Genomic_DNA"/>
</dbReference>
<evidence type="ECO:0000256" key="2">
    <source>
        <dbReference type="ARBA" id="ARBA00022649"/>
    </source>
</evidence>
<evidence type="ECO:0000256" key="6">
    <source>
        <dbReference type="ARBA" id="ARBA00022842"/>
    </source>
</evidence>
<evidence type="ECO:0000313" key="9">
    <source>
        <dbReference type="EMBL" id="OGC14444.1"/>
    </source>
</evidence>
<protein>
    <recommendedName>
        <fullName evidence="8">PIN domain-containing protein</fullName>
    </recommendedName>
</protein>
<comment type="similarity">
    <text evidence="7">Belongs to the PINc/VapC protein family.</text>
</comment>
<name>A0A1F4S1Y3_UNCSA</name>
<feature type="domain" description="PIN" evidence="8">
    <location>
        <begin position="2"/>
        <end position="114"/>
    </location>
</feature>
<dbReference type="Proteomes" id="UP000177905">
    <property type="component" value="Unassembled WGS sequence"/>
</dbReference>
<dbReference type="PANTHER" id="PTHR33653">
    <property type="entry name" value="RIBONUCLEASE VAPC2"/>
    <property type="match status" value="1"/>
</dbReference>
<dbReference type="Pfam" id="PF01850">
    <property type="entry name" value="PIN"/>
    <property type="match status" value="1"/>
</dbReference>
<dbReference type="InterPro" id="IPR002716">
    <property type="entry name" value="PIN_dom"/>
</dbReference>
<evidence type="ECO:0000256" key="5">
    <source>
        <dbReference type="ARBA" id="ARBA00022801"/>
    </source>
</evidence>
<evidence type="ECO:0000256" key="3">
    <source>
        <dbReference type="ARBA" id="ARBA00022722"/>
    </source>
</evidence>
<dbReference type="InterPro" id="IPR029060">
    <property type="entry name" value="PIN-like_dom_sf"/>
</dbReference>
<evidence type="ECO:0000256" key="7">
    <source>
        <dbReference type="ARBA" id="ARBA00038093"/>
    </source>
</evidence>
<dbReference type="PANTHER" id="PTHR33653:SF1">
    <property type="entry name" value="RIBONUCLEASE VAPC2"/>
    <property type="match status" value="1"/>
</dbReference>
<gene>
    <name evidence="9" type="ORF">A2290_08465</name>
</gene>
<evidence type="ECO:0000259" key="8">
    <source>
        <dbReference type="Pfam" id="PF01850"/>
    </source>
</evidence>
<accession>A0A1F4S1Y3</accession>
<sequence>MIFVDSDVLIWILRGDKQFKGDFSAAVNECDGAIYISPMQFVEILAGVRETERLDTELFLNSLQVLHIDSEIGRLAGEYIRKYKKSHNVHTTDAIIAATTKINNLKLWTCNKKHYPMLKLSEFYK</sequence>
<dbReference type="GO" id="GO:0046872">
    <property type="term" value="F:metal ion binding"/>
    <property type="evidence" value="ECO:0007669"/>
    <property type="project" value="UniProtKB-KW"/>
</dbReference>
<keyword evidence="3" id="KW-0540">Nuclease</keyword>
<evidence type="ECO:0000313" key="10">
    <source>
        <dbReference type="Proteomes" id="UP000177905"/>
    </source>
</evidence>
<dbReference type="GO" id="GO:0004518">
    <property type="term" value="F:nuclease activity"/>
    <property type="evidence" value="ECO:0007669"/>
    <property type="project" value="UniProtKB-KW"/>
</dbReference>
<evidence type="ECO:0000256" key="4">
    <source>
        <dbReference type="ARBA" id="ARBA00022723"/>
    </source>
</evidence>
<organism evidence="9 10">
    <name type="scientific">candidate division WOR-1 bacterium RIFOXYB2_FULL_36_35</name>
    <dbReference type="NCBI Taxonomy" id="1802578"/>
    <lineage>
        <taxon>Bacteria</taxon>
        <taxon>Bacillati</taxon>
        <taxon>Saganbacteria</taxon>
    </lineage>
</organism>
<keyword evidence="6" id="KW-0460">Magnesium</keyword>
<dbReference type="AlphaFoldDB" id="A0A1F4S1Y3"/>
<dbReference type="CDD" id="cd18741">
    <property type="entry name" value="PIN_VapC4-5_FitB-like"/>
    <property type="match status" value="1"/>
</dbReference>
<evidence type="ECO:0000256" key="1">
    <source>
        <dbReference type="ARBA" id="ARBA00001946"/>
    </source>
</evidence>
<dbReference type="InterPro" id="IPR050556">
    <property type="entry name" value="Type_II_TA_system_RNase"/>
</dbReference>
<reference evidence="9 10" key="1">
    <citation type="journal article" date="2016" name="Nat. Commun.">
        <title>Thousands of microbial genomes shed light on interconnected biogeochemical processes in an aquifer system.</title>
        <authorList>
            <person name="Anantharaman K."/>
            <person name="Brown C.T."/>
            <person name="Hug L.A."/>
            <person name="Sharon I."/>
            <person name="Castelle C.J."/>
            <person name="Probst A.J."/>
            <person name="Thomas B.C."/>
            <person name="Singh A."/>
            <person name="Wilkins M.J."/>
            <person name="Karaoz U."/>
            <person name="Brodie E.L."/>
            <person name="Williams K.H."/>
            <person name="Hubbard S.S."/>
            <person name="Banfield J.F."/>
        </authorList>
    </citation>
    <scope>NUCLEOTIDE SEQUENCE [LARGE SCALE GENOMIC DNA]</scope>
</reference>
<comment type="caution">
    <text evidence="9">The sequence shown here is derived from an EMBL/GenBank/DDBJ whole genome shotgun (WGS) entry which is preliminary data.</text>
</comment>
<dbReference type="SUPFAM" id="SSF88723">
    <property type="entry name" value="PIN domain-like"/>
    <property type="match status" value="1"/>
</dbReference>
<proteinExistence type="inferred from homology"/>
<keyword evidence="5" id="KW-0378">Hydrolase</keyword>